<sequence length="100" mass="10855">MGAMQQQMQVMQQQMQQMQQQVNQQQTELLTQMMKQMMSDRGSASGLAAAAAPAGNAQAMMGTIRNQTTFNPADVRDDQSELSEPAGTSEAQGWNDDASV</sequence>
<evidence type="ECO:0000256" key="2">
    <source>
        <dbReference type="SAM" id="MobiDB-lite"/>
    </source>
</evidence>
<proteinExistence type="predicted"/>
<organism evidence="3">
    <name type="scientific">Heterosigma akashiwo</name>
    <name type="common">Chromophytic alga</name>
    <name type="synonym">Heterosigma carterae</name>
    <dbReference type="NCBI Taxonomy" id="2829"/>
    <lineage>
        <taxon>Eukaryota</taxon>
        <taxon>Sar</taxon>
        <taxon>Stramenopiles</taxon>
        <taxon>Ochrophyta</taxon>
        <taxon>Raphidophyceae</taxon>
        <taxon>Chattonellales</taxon>
        <taxon>Chattonellaceae</taxon>
        <taxon>Heterosigma</taxon>
    </lineage>
</organism>
<evidence type="ECO:0000313" key="3">
    <source>
        <dbReference type="EMBL" id="CAE0641886.1"/>
    </source>
</evidence>
<reference evidence="3" key="1">
    <citation type="submission" date="2021-01" db="EMBL/GenBank/DDBJ databases">
        <authorList>
            <person name="Corre E."/>
            <person name="Pelletier E."/>
            <person name="Niang G."/>
            <person name="Scheremetjew M."/>
            <person name="Finn R."/>
            <person name="Kale V."/>
            <person name="Holt S."/>
            <person name="Cochrane G."/>
            <person name="Meng A."/>
            <person name="Brown T."/>
            <person name="Cohen L."/>
        </authorList>
    </citation>
    <scope>NUCLEOTIDE SEQUENCE</scope>
    <source>
        <strain evidence="3">CCMP3107</strain>
    </source>
</reference>
<accession>A0A7S4DCX8</accession>
<gene>
    <name evidence="3" type="ORF">HAKA00212_LOCUS20716</name>
</gene>
<dbReference type="EMBL" id="HBIU01046141">
    <property type="protein sequence ID" value="CAE0641886.1"/>
    <property type="molecule type" value="Transcribed_RNA"/>
</dbReference>
<feature type="coiled-coil region" evidence="1">
    <location>
        <begin position="1"/>
        <end position="28"/>
    </location>
</feature>
<feature type="region of interest" description="Disordered" evidence="2">
    <location>
        <begin position="66"/>
        <end position="100"/>
    </location>
</feature>
<dbReference type="AlphaFoldDB" id="A0A7S4DCX8"/>
<name>A0A7S4DCX8_HETAK</name>
<protein>
    <submittedName>
        <fullName evidence="3">Uncharacterized protein</fullName>
    </submittedName>
</protein>
<evidence type="ECO:0000256" key="1">
    <source>
        <dbReference type="SAM" id="Coils"/>
    </source>
</evidence>
<keyword evidence="1" id="KW-0175">Coiled coil</keyword>